<reference evidence="5" key="1">
    <citation type="submission" date="2022-10" db="EMBL/GenBank/DDBJ databases">
        <title>Shewanella flava sp. nov, isolated from the estuary of the Fenhe River into the Yellow River.</title>
        <authorList>
            <person name="Li Y."/>
        </authorList>
    </citation>
    <scope>NUCLEOTIDE SEQUENCE</scope>
    <source>
        <strain evidence="5">FYR11-62</strain>
    </source>
</reference>
<keyword evidence="6" id="KW-1185">Reference proteome</keyword>
<accession>A0ABT3I4J1</accession>
<proteinExistence type="inferred from homology"/>
<sequence length="262" mass="29268">MRRRSVIATALVFCCFTLSAKTLHVASDVWCPYICDTQPGYLVEIVQRAFETQGSRVVFIPMPFKRALKEAKAGNIDAVLAITATVATANQLLIDDTEVGYYSNDFFVVKNNSWTYHQLSDLNQQSIAAIKGYDYGTVLGPYLYQHKALFLASGEDPLSMNIIRLTKGRHKVIVDNKNVIEYTAKQLGLSDKIQFAGSMPDKQPLYIGFNAQQEAALAQFTLGVSALKQSGEYQQILDKYQISINSEPIELKQKRSADFLSM</sequence>
<dbReference type="PANTHER" id="PTHR35936">
    <property type="entry name" value="MEMBRANE-BOUND LYTIC MUREIN TRANSGLYCOSYLASE F"/>
    <property type="match status" value="1"/>
</dbReference>
<feature type="chain" id="PRO_5046311855" evidence="3">
    <location>
        <begin position="21"/>
        <end position="262"/>
    </location>
</feature>
<protein>
    <submittedName>
        <fullName evidence="5">Transporter substrate-binding domain-containing protein</fullName>
    </submittedName>
</protein>
<feature type="signal peptide" evidence="3">
    <location>
        <begin position="1"/>
        <end position="20"/>
    </location>
</feature>
<keyword evidence="2 3" id="KW-0732">Signal</keyword>
<dbReference type="RefSeq" id="WP_264724405.1">
    <property type="nucleotide sequence ID" value="NZ_JAPDMX010000001.1"/>
</dbReference>
<organism evidence="5 6">
    <name type="scientific">Shewanella subflava</name>
    <dbReference type="NCBI Taxonomy" id="2986476"/>
    <lineage>
        <taxon>Bacteria</taxon>
        <taxon>Pseudomonadati</taxon>
        <taxon>Pseudomonadota</taxon>
        <taxon>Gammaproteobacteria</taxon>
        <taxon>Alteromonadales</taxon>
        <taxon>Shewanellaceae</taxon>
        <taxon>Shewanella</taxon>
    </lineage>
</organism>
<comment type="caution">
    <text evidence="5">The sequence shown here is derived from an EMBL/GenBank/DDBJ whole genome shotgun (WGS) entry which is preliminary data.</text>
</comment>
<dbReference type="InterPro" id="IPR001638">
    <property type="entry name" value="Solute-binding_3/MltF_N"/>
</dbReference>
<dbReference type="PANTHER" id="PTHR35936:SF25">
    <property type="entry name" value="ABC TRANSPORTER SUBSTRATE-BINDING PROTEIN"/>
    <property type="match status" value="1"/>
</dbReference>
<gene>
    <name evidence="5" type="ORF">OHT75_00555</name>
</gene>
<dbReference type="EMBL" id="JAPDMX010000001">
    <property type="protein sequence ID" value="MCW3170972.1"/>
    <property type="molecule type" value="Genomic_DNA"/>
</dbReference>
<evidence type="ECO:0000256" key="1">
    <source>
        <dbReference type="ARBA" id="ARBA00010333"/>
    </source>
</evidence>
<dbReference type="SUPFAM" id="SSF53850">
    <property type="entry name" value="Periplasmic binding protein-like II"/>
    <property type="match status" value="1"/>
</dbReference>
<evidence type="ECO:0000313" key="6">
    <source>
        <dbReference type="Proteomes" id="UP001163714"/>
    </source>
</evidence>
<dbReference type="Gene3D" id="3.40.190.10">
    <property type="entry name" value="Periplasmic binding protein-like II"/>
    <property type="match status" value="2"/>
</dbReference>
<feature type="domain" description="Solute-binding protein family 3/N-terminal" evidence="4">
    <location>
        <begin position="22"/>
        <end position="244"/>
    </location>
</feature>
<evidence type="ECO:0000313" key="5">
    <source>
        <dbReference type="EMBL" id="MCW3170972.1"/>
    </source>
</evidence>
<evidence type="ECO:0000256" key="3">
    <source>
        <dbReference type="SAM" id="SignalP"/>
    </source>
</evidence>
<dbReference type="SMART" id="SM00062">
    <property type="entry name" value="PBPb"/>
    <property type="match status" value="1"/>
</dbReference>
<evidence type="ECO:0000256" key="2">
    <source>
        <dbReference type="ARBA" id="ARBA00022729"/>
    </source>
</evidence>
<evidence type="ECO:0000259" key="4">
    <source>
        <dbReference type="SMART" id="SM00062"/>
    </source>
</evidence>
<dbReference type="Proteomes" id="UP001163714">
    <property type="component" value="Unassembled WGS sequence"/>
</dbReference>
<dbReference type="Pfam" id="PF00497">
    <property type="entry name" value="SBP_bac_3"/>
    <property type="match status" value="1"/>
</dbReference>
<name>A0ABT3I4J1_9GAMM</name>
<comment type="similarity">
    <text evidence="1">Belongs to the bacterial solute-binding protein 3 family.</text>
</comment>